<protein>
    <submittedName>
        <fullName evidence="2">Putative secreted peptide</fullName>
    </submittedName>
</protein>
<organism evidence="2">
    <name type="scientific">Anopheles braziliensis</name>
    <dbReference type="NCBI Taxonomy" id="58242"/>
    <lineage>
        <taxon>Eukaryota</taxon>
        <taxon>Metazoa</taxon>
        <taxon>Ecdysozoa</taxon>
        <taxon>Arthropoda</taxon>
        <taxon>Hexapoda</taxon>
        <taxon>Insecta</taxon>
        <taxon>Pterygota</taxon>
        <taxon>Neoptera</taxon>
        <taxon>Endopterygota</taxon>
        <taxon>Diptera</taxon>
        <taxon>Nematocera</taxon>
        <taxon>Culicoidea</taxon>
        <taxon>Culicidae</taxon>
        <taxon>Anophelinae</taxon>
        <taxon>Anopheles</taxon>
    </lineage>
</organism>
<dbReference type="EMBL" id="GGFM01011106">
    <property type="protein sequence ID" value="MBW31857.1"/>
    <property type="molecule type" value="Transcribed_RNA"/>
</dbReference>
<sequence>MAVAVAALVICPAPYPCAPAYGCVWGFVIRLLLLILGYFLWWAGCDQAGAQEHLHHAPTHRHVHTTPSLQYIFHGGDRRDSDMWALLTSLEKYRWTSH</sequence>
<dbReference type="AlphaFoldDB" id="A0A2M3ZTG8"/>
<reference evidence="2" key="1">
    <citation type="submission" date="2018-01" db="EMBL/GenBank/DDBJ databases">
        <title>An insight into the sialome of Amazonian anophelines.</title>
        <authorList>
            <person name="Ribeiro J.M."/>
            <person name="Scarpassa V."/>
            <person name="Calvo E."/>
        </authorList>
    </citation>
    <scope>NUCLEOTIDE SEQUENCE</scope>
    <source>
        <tissue evidence="2">Salivary glands</tissue>
    </source>
</reference>
<keyword evidence="1" id="KW-0812">Transmembrane</keyword>
<keyword evidence="1" id="KW-1133">Transmembrane helix</keyword>
<feature type="transmembrane region" description="Helical" evidence="1">
    <location>
        <begin position="29"/>
        <end position="45"/>
    </location>
</feature>
<evidence type="ECO:0000313" key="2">
    <source>
        <dbReference type="EMBL" id="MBW31857.1"/>
    </source>
</evidence>
<name>A0A2M3ZTG8_9DIPT</name>
<accession>A0A2M3ZTG8</accession>
<proteinExistence type="predicted"/>
<keyword evidence="1" id="KW-0472">Membrane</keyword>
<evidence type="ECO:0000256" key="1">
    <source>
        <dbReference type="SAM" id="Phobius"/>
    </source>
</evidence>